<dbReference type="Proteomes" id="UP000322873">
    <property type="component" value="Unassembled WGS sequence"/>
</dbReference>
<protein>
    <submittedName>
        <fullName evidence="3">Uncharacterized protein</fullName>
    </submittedName>
</protein>
<dbReference type="AlphaFoldDB" id="A0A5M9JLK0"/>
<feature type="region of interest" description="Disordered" evidence="1">
    <location>
        <begin position="295"/>
        <end position="335"/>
    </location>
</feature>
<name>A0A5M9JLK0_MONFR</name>
<dbReference type="InterPro" id="IPR052337">
    <property type="entry name" value="SAT4-like"/>
</dbReference>
<dbReference type="EMBL" id="VICG01000008">
    <property type="protein sequence ID" value="KAA8569607.1"/>
    <property type="molecule type" value="Genomic_DNA"/>
</dbReference>
<feature type="transmembrane region" description="Helical" evidence="2">
    <location>
        <begin position="20"/>
        <end position="43"/>
    </location>
</feature>
<evidence type="ECO:0000313" key="4">
    <source>
        <dbReference type="Proteomes" id="UP000322873"/>
    </source>
</evidence>
<keyword evidence="2" id="KW-0472">Membrane</keyword>
<feature type="compositionally biased region" description="Basic and acidic residues" evidence="1">
    <location>
        <begin position="317"/>
        <end position="330"/>
    </location>
</feature>
<comment type="caution">
    <text evidence="3">The sequence shown here is derived from an EMBL/GenBank/DDBJ whole genome shotgun (WGS) entry which is preliminary data.</text>
</comment>
<sequence length="362" mass="40000">MSTLWVYNSTADVNAESEYVLLLAGTIPLLLFTTITVGGRLYVRIRTVRGIGVDDWIIVVTMACAIIYNAMTIIRKTNLKRSWNRVNGGIESRWGLGFAIGTPATRELGFIFSTQLCWSTVLYGWYFGFQAVTLFFLPAHSFHGAANLPSLSVDCNVAIRFKDRGDRQQHLEHVFPSLLYSMVWQSSRSSSTWKLVFIANGSGISSRLVLWGNIELNVGIILTCLPVLAPLLRVFGQKFSSYGKTGSSNPYLPTCSHNLQVFSNNRSHHHNTTTIVNANSTTRAAKTSRYLGEVSDNESQETILGKSPTGGNARAETSGDRRRSSDESKNADGIMRTMQVEVSVEERDIGMHDSKANMLIGG</sequence>
<evidence type="ECO:0000256" key="1">
    <source>
        <dbReference type="SAM" id="MobiDB-lite"/>
    </source>
</evidence>
<feature type="transmembrane region" description="Helical" evidence="2">
    <location>
        <begin position="55"/>
        <end position="74"/>
    </location>
</feature>
<keyword evidence="2" id="KW-1133">Transmembrane helix</keyword>
<keyword evidence="2" id="KW-0812">Transmembrane</keyword>
<gene>
    <name evidence="3" type="ORF">EYC84_001216</name>
</gene>
<keyword evidence="4" id="KW-1185">Reference proteome</keyword>
<evidence type="ECO:0000313" key="3">
    <source>
        <dbReference type="EMBL" id="KAA8569607.1"/>
    </source>
</evidence>
<reference evidence="3 4" key="1">
    <citation type="submission" date="2019-06" db="EMBL/GenBank/DDBJ databases">
        <title>Genome Sequence of the Brown Rot Fungal Pathogen Monilinia fructicola.</title>
        <authorList>
            <person name="De Miccolis Angelini R.M."/>
            <person name="Landi L."/>
            <person name="Abate D."/>
            <person name="Pollastro S."/>
            <person name="Romanazzi G."/>
            <person name="Faretra F."/>
        </authorList>
    </citation>
    <scope>NUCLEOTIDE SEQUENCE [LARGE SCALE GENOMIC DNA]</scope>
    <source>
        <strain evidence="3 4">Mfrc123</strain>
    </source>
</reference>
<dbReference type="VEuPathDB" id="FungiDB:MFRU_004g03440"/>
<organism evidence="3 4">
    <name type="scientific">Monilinia fructicola</name>
    <name type="common">Brown rot fungus</name>
    <name type="synonym">Ciboria fructicola</name>
    <dbReference type="NCBI Taxonomy" id="38448"/>
    <lineage>
        <taxon>Eukaryota</taxon>
        <taxon>Fungi</taxon>
        <taxon>Dikarya</taxon>
        <taxon>Ascomycota</taxon>
        <taxon>Pezizomycotina</taxon>
        <taxon>Leotiomycetes</taxon>
        <taxon>Helotiales</taxon>
        <taxon>Sclerotiniaceae</taxon>
        <taxon>Monilinia</taxon>
    </lineage>
</organism>
<evidence type="ECO:0000256" key="2">
    <source>
        <dbReference type="SAM" id="Phobius"/>
    </source>
</evidence>
<dbReference type="PANTHER" id="PTHR33048:SF146">
    <property type="entry name" value="INTEGRAL MEMBRANE PROTEIN"/>
    <property type="match status" value="1"/>
</dbReference>
<accession>A0A5M9JLK0</accession>
<proteinExistence type="predicted"/>
<dbReference type="PANTHER" id="PTHR33048">
    <property type="entry name" value="PTH11-LIKE INTEGRAL MEMBRANE PROTEIN (AFU_ORTHOLOGUE AFUA_5G11245)"/>
    <property type="match status" value="1"/>
</dbReference>